<dbReference type="AlphaFoldDB" id="A0A0G1VW00"/>
<evidence type="ECO:0000313" key="1">
    <source>
        <dbReference type="EMBL" id="KKW10616.1"/>
    </source>
</evidence>
<accession>A0A0G1VW00</accession>
<sequence length="52" mass="5925">MLNEVVGRLDADWEVRIDSGDTPIRPDLAIEISLEEQENYEGDEPCFTLTET</sequence>
<dbReference type="Proteomes" id="UP000034588">
    <property type="component" value="Unassembled WGS sequence"/>
</dbReference>
<evidence type="ECO:0000313" key="2">
    <source>
        <dbReference type="Proteomes" id="UP000034588"/>
    </source>
</evidence>
<name>A0A0G1VW00_9BACT</name>
<organism evidence="1 2">
    <name type="scientific">Candidatus Gottesmanbacteria bacterium GW2011_GWB1_49_7</name>
    <dbReference type="NCBI Taxonomy" id="1618448"/>
    <lineage>
        <taxon>Bacteria</taxon>
        <taxon>Candidatus Gottesmaniibacteriota</taxon>
    </lineage>
</organism>
<protein>
    <submittedName>
        <fullName evidence="1">Uncharacterized protein</fullName>
    </submittedName>
</protein>
<comment type="caution">
    <text evidence="1">The sequence shown here is derived from an EMBL/GenBank/DDBJ whole genome shotgun (WGS) entry which is preliminary data.</text>
</comment>
<proteinExistence type="predicted"/>
<dbReference type="EMBL" id="LCQD01000033">
    <property type="protein sequence ID" value="KKW10616.1"/>
    <property type="molecule type" value="Genomic_DNA"/>
</dbReference>
<reference evidence="1 2" key="1">
    <citation type="journal article" date="2015" name="Nature">
        <title>rRNA introns, odd ribosomes, and small enigmatic genomes across a large radiation of phyla.</title>
        <authorList>
            <person name="Brown C.T."/>
            <person name="Hug L.A."/>
            <person name="Thomas B.C."/>
            <person name="Sharon I."/>
            <person name="Castelle C.J."/>
            <person name="Singh A."/>
            <person name="Wilkins M.J."/>
            <person name="Williams K.H."/>
            <person name="Banfield J.F."/>
        </authorList>
    </citation>
    <scope>NUCLEOTIDE SEQUENCE [LARGE SCALE GENOMIC DNA]</scope>
</reference>
<gene>
    <name evidence="1" type="ORF">UY48_C0033G0004</name>
</gene>